<dbReference type="EMBL" id="JAKOGI010000455">
    <property type="protein sequence ID" value="KAJ8434750.1"/>
    <property type="molecule type" value="Genomic_DNA"/>
</dbReference>
<dbReference type="OrthoDB" id="1761837at2759"/>
<keyword evidence="3" id="KW-1185">Reference proteome</keyword>
<organism evidence="2 3">
    <name type="scientific">Carnegiea gigantea</name>
    <dbReference type="NCBI Taxonomy" id="171969"/>
    <lineage>
        <taxon>Eukaryota</taxon>
        <taxon>Viridiplantae</taxon>
        <taxon>Streptophyta</taxon>
        <taxon>Embryophyta</taxon>
        <taxon>Tracheophyta</taxon>
        <taxon>Spermatophyta</taxon>
        <taxon>Magnoliopsida</taxon>
        <taxon>eudicotyledons</taxon>
        <taxon>Gunneridae</taxon>
        <taxon>Pentapetalae</taxon>
        <taxon>Caryophyllales</taxon>
        <taxon>Cactineae</taxon>
        <taxon>Cactaceae</taxon>
        <taxon>Cactoideae</taxon>
        <taxon>Echinocereeae</taxon>
        <taxon>Carnegiea</taxon>
    </lineage>
</organism>
<evidence type="ECO:0000313" key="2">
    <source>
        <dbReference type="EMBL" id="KAJ8434750.1"/>
    </source>
</evidence>
<keyword evidence="1" id="KW-0812">Transmembrane</keyword>
<sequence length="577" mass="65242">MYECRRKGKALQQESAIVNNLTKQHLEVLFKIITFMDKTSGRRYLHIQPSRKGKPTIEQFIAFWFRGHNKYHVSRKFDQENRTPHLGTLSPIIDAGARGWLEMLAAYALALASYMALCVGYCLPTTILASIYKRLSAISRSSHLGRSGGHVHTRFLYAWLAKNFDAYELAAEASFNPSMRPQNSLVLGGVFAGIYPSSTDSRRFSWMKASYRELTLLDLSALYNLVKEHYYPDQLVDNLVSIRMFLLMWTSIIFLIWKQCFVITTCSRAMEWGLKSYILGDAIYLRETPLVHFVNGGPRCSFPQLTIHMPVIPRGNEDEGKLGFKPKLKIVCSRKPLEPFVLPMEDDSSHDELLIRVYKPSIEKVIELPLDGAENIMCILDAEPNPTECDLFDNQSRLVDLQGVCSLDDREVKSISRANAPSLVPHPQCPLRAPQGGISVFNDDAVINEVDKKVARVFGKAILDKVSHTPFDGLPPLKGDFDSLYATSFQRSVDVTPLKSKVEGLIKQAFEIKDLQQSYIGRTFVEEHNSCRMEEVVDLWGQIDILNATEVMDAATKASIDKVIASIKESFKDLKNF</sequence>
<dbReference type="Proteomes" id="UP001153076">
    <property type="component" value="Unassembled WGS sequence"/>
</dbReference>
<reference evidence="2" key="1">
    <citation type="submission" date="2022-04" db="EMBL/GenBank/DDBJ databases">
        <title>Carnegiea gigantea Genome sequencing and assembly v2.</title>
        <authorList>
            <person name="Copetti D."/>
            <person name="Sanderson M.J."/>
            <person name="Burquez A."/>
            <person name="Wojciechowski M.F."/>
        </authorList>
    </citation>
    <scope>NUCLEOTIDE SEQUENCE</scope>
    <source>
        <strain evidence="2">SGP5-SGP5p</strain>
        <tissue evidence="2">Aerial part</tissue>
    </source>
</reference>
<gene>
    <name evidence="2" type="ORF">Cgig2_001953</name>
</gene>
<keyword evidence="1" id="KW-1133">Transmembrane helix</keyword>
<evidence type="ECO:0000313" key="3">
    <source>
        <dbReference type="Proteomes" id="UP001153076"/>
    </source>
</evidence>
<keyword evidence="1" id="KW-0472">Membrane</keyword>
<dbReference type="AlphaFoldDB" id="A0A9Q1K0X4"/>
<protein>
    <submittedName>
        <fullName evidence="2">Uncharacterized protein</fullName>
    </submittedName>
</protein>
<name>A0A9Q1K0X4_9CARY</name>
<proteinExistence type="predicted"/>
<comment type="caution">
    <text evidence="2">The sequence shown here is derived from an EMBL/GenBank/DDBJ whole genome shotgun (WGS) entry which is preliminary data.</text>
</comment>
<evidence type="ECO:0000256" key="1">
    <source>
        <dbReference type="SAM" id="Phobius"/>
    </source>
</evidence>
<feature type="transmembrane region" description="Helical" evidence="1">
    <location>
        <begin position="104"/>
        <end position="132"/>
    </location>
</feature>
<accession>A0A9Q1K0X4</accession>